<dbReference type="Gene3D" id="1.10.10.10">
    <property type="entry name" value="Winged helix-like DNA-binding domain superfamily/Winged helix DNA-binding domain"/>
    <property type="match status" value="1"/>
</dbReference>
<gene>
    <name evidence="3" type="ORF">HMPREF3213_02995</name>
</gene>
<dbReference type="RefSeq" id="WP_061087097.1">
    <property type="nucleotide sequence ID" value="NZ_KQ955899.1"/>
</dbReference>
<evidence type="ECO:0000313" key="4">
    <source>
        <dbReference type="Proteomes" id="UP000070376"/>
    </source>
</evidence>
<dbReference type="PATRIC" id="fig|1398.22.peg.3003"/>
<proteinExistence type="predicted"/>
<dbReference type="GO" id="GO:0003677">
    <property type="term" value="F:DNA binding"/>
    <property type="evidence" value="ECO:0007669"/>
    <property type="project" value="UniProtKB-KW"/>
</dbReference>
<dbReference type="InterPro" id="IPR039422">
    <property type="entry name" value="MarR/SlyA-like"/>
</dbReference>
<dbReference type="GO" id="GO:0003700">
    <property type="term" value="F:DNA-binding transcription factor activity"/>
    <property type="evidence" value="ECO:0007669"/>
    <property type="project" value="InterPro"/>
</dbReference>
<evidence type="ECO:0000256" key="1">
    <source>
        <dbReference type="ARBA" id="ARBA00023125"/>
    </source>
</evidence>
<accession>A0A133KFQ5</accession>
<dbReference type="PRINTS" id="PR00598">
    <property type="entry name" value="HTHMARR"/>
</dbReference>
<feature type="domain" description="HTH marR-type" evidence="2">
    <location>
        <begin position="3"/>
        <end position="133"/>
    </location>
</feature>
<comment type="caution">
    <text evidence="3">The sequence shown here is derived from an EMBL/GenBank/DDBJ whole genome shotgun (WGS) entry which is preliminary data.</text>
</comment>
<dbReference type="InterPro" id="IPR000835">
    <property type="entry name" value="HTH_MarR-typ"/>
</dbReference>
<dbReference type="InterPro" id="IPR011991">
    <property type="entry name" value="ArsR-like_HTH"/>
</dbReference>
<dbReference type="Pfam" id="PF01047">
    <property type="entry name" value="MarR"/>
    <property type="match status" value="1"/>
</dbReference>
<dbReference type="CDD" id="cd00090">
    <property type="entry name" value="HTH_ARSR"/>
    <property type="match status" value="1"/>
</dbReference>
<dbReference type="SUPFAM" id="SSF46785">
    <property type="entry name" value="Winged helix' DNA-binding domain"/>
    <property type="match status" value="1"/>
</dbReference>
<protein>
    <submittedName>
        <fullName evidence="3">Transcriptional regulator, MarR family</fullName>
    </submittedName>
</protein>
<name>A0A133KFQ5_HEYCO</name>
<dbReference type="InterPro" id="IPR036388">
    <property type="entry name" value="WH-like_DNA-bd_sf"/>
</dbReference>
<evidence type="ECO:0000313" key="3">
    <source>
        <dbReference type="EMBL" id="KWZ78345.1"/>
    </source>
</evidence>
<dbReference type="PANTHER" id="PTHR33164">
    <property type="entry name" value="TRANSCRIPTIONAL REGULATOR, MARR FAMILY"/>
    <property type="match status" value="1"/>
</dbReference>
<dbReference type="AlphaFoldDB" id="A0A133KFQ5"/>
<dbReference type="Proteomes" id="UP000070376">
    <property type="component" value="Unassembled WGS sequence"/>
</dbReference>
<evidence type="ECO:0000259" key="2">
    <source>
        <dbReference type="PROSITE" id="PS50995"/>
    </source>
</evidence>
<dbReference type="EMBL" id="LRPN01000144">
    <property type="protein sequence ID" value="KWZ78345.1"/>
    <property type="molecule type" value="Genomic_DNA"/>
</dbReference>
<organism evidence="3 4">
    <name type="scientific">Heyndrickxia coagulans</name>
    <name type="common">Weizmannia coagulans</name>
    <dbReference type="NCBI Taxonomy" id="1398"/>
    <lineage>
        <taxon>Bacteria</taxon>
        <taxon>Bacillati</taxon>
        <taxon>Bacillota</taxon>
        <taxon>Bacilli</taxon>
        <taxon>Bacillales</taxon>
        <taxon>Bacillaceae</taxon>
        <taxon>Heyndrickxia</taxon>
    </lineage>
</organism>
<sequence>MKKDEILDKLLEITHQPFLIFVNEVEEKTDNAFETLKLLAAEENVTAGRISEMLDIKPSSVTQIIKKLEEAGTARREKSGQDSRVTIVKITDKGHESLKERSSISTTLKDVLFQGFAEDELEMLDQYLERMVSNISSEAFQDKLLEVFSNDKRWELFGKMSARFGRAREQMLERSGFGGFGGRGFMGGGFDGWKKGRER</sequence>
<reference evidence="4" key="1">
    <citation type="submission" date="2016-01" db="EMBL/GenBank/DDBJ databases">
        <authorList>
            <person name="Mitreva M."/>
            <person name="Pepin K.H."/>
            <person name="Mihindukulasuriya K.A."/>
            <person name="Fulton R."/>
            <person name="Fronick C."/>
            <person name="O'Laughlin M."/>
            <person name="Miner T."/>
            <person name="Herter B."/>
            <person name="Rosa B.A."/>
            <person name="Cordes M."/>
            <person name="Tomlinson C."/>
            <person name="Wollam A."/>
            <person name="Palsikar V.B."/>
            <person name="Mardis E.R."/>
            <person name="Wilson R.K."/>
        </authorList>
    </citation>
    <scope>NUCLEOTIDE SEQUENCE [LARGE SCALE GENOMIC DNA]</scope>
    <source>
        <strain evidence="4">GED7749B</strain>
    </source>
</reference>
<dbReference type="SMART" id="SM00347">
    <property type="entry name" value="HTH_MARR"/>
    <property type="match status" value="1"/>
</dbReference>
<keyword evidence="1" id="KW-0238">DNA-binding</keyword>
<dbReference type="GO" id="GO:0006950">
    <property type="term" value="P:response to stress"/>
    <property type="evidence" value="ECO:0007669"/>
    <property type="project" value="TreeGrafter"/>
</dbReference>
<dbReference type="PROSITE" id="PS50995">
    <property type="entry name" value="HTH_MARR_2"/>
    <property type="match status" value="1"/>
</dbReference>
<dbReference type="PANTHER" id="PTHR33164:SF43">
    <property type="entry name" value="HTH-TYPE TRANSCRIPTIONAL REPRESSOR YETL"/>
    <property type="match status" value="1"/>
</dbReference>
<dbReference type="InterPro" id="IPR036390">
    <property type="entry name" value="WH_DNA-bd_sf"/>
</dbReference>